<keyword evidence="1" id="KW-1133">Transmembrane helix</keyword>
<reference evidence="2 3" key="1">
    <citation type="submission" date="2020-08" db="EMBL/GenBank/DDBJ databases">
        <title>A Genomic Blueprint of the Chicken Gut Microbiome.</title>
        <authorList>
            <person name="Gilroy R."/>
            <person name="Ravi A."/>
            <person name="Getino M."/>
            <person name="Pursley I."/>
            <person name="Horton D.L."/>
            <person name="Alikhan N.-F."/>
            <person name="Baker D."/>
            <person name="Gharbi K."/>
            <person name="Hall N."/>
            <person name="Watson M."/>
            <person name="Adriaenssens E.M."/>
            <person name="Foster-Nyarko E."/>
            <person name="Jarju S."/>
            <person name="Secka A."/>
            <person name="Antonio M."/>
            <person name="Oren A."/>
            <person name="Chaudhuri R."/>
            <person name="La Ragione R.M."/>
            <person name="Hildebrand F."/>
            <person name="Pallen M.J."/>
        </authorList>
    </citation>
    <scope>NUCLEOTIDE SEQUENCE [LARGE SCALE GENOMIC DNA]</scope>
    <source>
        <strain evidence="2 3">Sa2YVA2</strain>
    </source>
</reference>
<feature type="transmembrane region" description="Helical" evidence="1">
    <location>
        <begin position="7"/>
        <end position="26"/>
    </location>
</feature>
<comment type="caution">
    <text evidence="2">The sequence shown here is derived from an EMBL/GenBank/DDBJ whole genome shotgun (WGS) entry which is preliminary data.</text>
</comment>
<dbReference type="RefSeq" id="WP_191695372.1">
    <property type="nucleotide sequence ID" value="NZ_JACSQN010000012.1"/>
</dbReference>
<keyword evidence="1" id="KW-0472">Membrane</keyword>
<keyword evidence="1" id="KW-0812">Transmembrane</keyword>
<sequence>MEKNQKRALLVVILNLFNVLIIYALVNSGAGGLIVGAYTIMMFIVLSTLVIKMITQPNGKKVIKEQHL</sequence>
<name>A0ABR8UCJ1_9BACL</name>
<organism evidence="2 3">
    <name type="scientific">Sporosarcina quadrami</name>
    <dbReference type="NCBI Taxonomy" id="2762234"/>
    <lineage>
        <taxon>Bacteria</taxon>
        <taxon>Bacillati</taxon>
        <taxon>Bacillota</taxon>
        <taxon>Bacilli</taxon>
        <taxon>Bacillales</taxon>
        <taxon>Caryophanaceae</taxon>
        <taxon>Sporosarcina</taxon>
    </lineage>
</organism>
<evidence type="ECO:0000313" key="3">
    <source>
        <dbReference type="Proteomes" id="UP000626786"/>
    </source>
</evidence>
<keyword evidence="3" id="KW-1185">Reference proteome</keyword>
<dbReference type="EMBL" id="JACSQN010000012">
    <property type="protein sequence ID" value="MBD7985545.1"/>
    <property type="molecule type" value="Genomic_DNA"/>
</dbReference>
<protein>
    <submittedName>
        <fullName evidence="2">Uncharacterized protein</fullName>
    </submittedName>
</protein>
<proteinExistence type="predicted"/>
<evidence type="ECO:0000256" key="1">
    <source>
        <dbReference type="SAM" id="Phobius"/>
    </source>
</evidence>
<gene>
    <name evidence="2" type="ORF">H9649_13190</name>
</gene>
<accession>A0ABR8UCJ1</accession>
<dbReference type="Proteomes" id="UP000626786">
    <property type="component" value="Unassembled WGS sequence"/>
</dbReference>
<evidence type="ECO:0000313" key="2">
    <source>
        <dbReference type="EMBL" id="MBD7985545.1"/>
    </source>
</evidence>
<feature type="transmembrane region" description="Helical" evidence="1">
    <location>
        <begin position="32"/>
        <end position="51"/>
    </location>
</feature>